<evidence type="ECO:0008006" key="3">
    <source>
        <dbReference type="Google" id="ProtNLM"/>
    </source>
</evidence>
<dbReference type="EMBL" id="ADLO01000042">
    <property type="protein sequence ID" value="KGF56362.1"/>
    <property type="molecule type" value="Genomic_DNA"/>
</dbReference>
<dbReference type="Gene3D" id="3.40.630.30">
    <property type="match status" value="1"/>
</dbReference>
<gene>
    <name evidence="1" type="ORF">HMPREF9460_01056</name>
</gene>
<accession>A0A096CNL1</accession>
<evidence type="ECO:0000313" key="1">
    <source>
        <dbReference type="EMBL" id="KGF56362.1"/>
    </source>
</evidence>
<name>A0A096CNL1_FLAPL</name>
<organism evidence="1 2">
    <name type="scientific">Flavonifractor plautii 1_3_50AFAA</name>
    <dbReference type="NCBI Taxonomy" id="742738"/>
    <lineage>
        <taxon>Bacteria</taxon>
        <taxon>Bacillati</taxon>
        <taxon>Bacillota</taxon>
        <taxon>Clostridia</taxon>
        <taxon>Eubacteriales</taxon>
        <taxon>Oscillospiraceae</taxon>
        <taxon>Flavonifractor</taxon>
    </lineage>
</organism>
<keyword evidence="2" id="KW-1185">Reference proteome</keyword>
<dbReference type="SUPFAM" id="SSF55729">
    <property type="entry name" value="Acyl-CoA N-acyltransferases (Nat)"/>
    <property type="match status" value="1"/>
</dbReference>
<evidence type="ECO:0000313" key="2">
    <source>
        <dbReference type="Proteomes" id="UP000029585"/>
    </source>
</evidence>
<dbReference type="PATRIC" id="fig|742738.3.peg.1097"/>
<proteinExistence type="predicted"/>
<sequence length="67" mass="7604">MAGDGTVHGLFTACMDFCKRRMSHLRIDTHENNAVMRHLIARHGFLPCGTIYVEDGTPRLAFDWLAE</sequence>
<dbReference type="HOGENOM" id="CLU_2804899_0_0_9"/>
<dbReference type="eggNOG" id="COG0456">
    <property type="taxonomic scope" value="Bacteria"/>
</dbReference>
<comment type="caution">
    <text evidence="1">The sequence shown here is derived from an EMBL/GenBank/DDBJ whole genome shotgun (WGS) entry which is preliminary data.</text>
</comment>
<reference evidence="1 2" key="1">
    <citation type="submission" date="2011-08" db="EMBL/GenBank/DDBJ databases">
        <title>The Genome Sequence of Clostridium orbiscindens 1_3_50AFAA.</title>
        <authorList>
            <consortium name="The Broad Institute Genome Sequencing Platform"/>
            <person name="Earl A."/>
            <person name="Ward D."/>
            <person name="Feldgarden M."/>
            <person name="Gevers D."/>
            <person name="Daigneault M."/>
            <person name="Strauss J."/>
            <person name="Allen-Vercoe E."/>
            <person name="Young S.K."/>
            <person name="Zeng Q."/>
            <person name="Gargeya S."/>
            <person name="Fitzgerald M."/>
            <person name="Haas B."/>
            <person name="Abouelleil A."/>
            <person name="Alvarado L."/>
            <person name="Arachchi H.M."/>
            <person name="Berlin A."/>
            <person name="Brown A."/>
            <person name="Chapman S.B."/>
            <person name="Chen Z."/>
            <person name="Dunbar C."/>
            <person name="Freedman E."/>
            <person name="Gearin G."/>
            <person name="Gellesch M."/>
            <person name="Goldberg J."/>
            <person name="Griggs A."/>
            <person name="Gujja S."/>
            <person name="Heiman D."/>
            <person name="Howarth C."/>
            <person name="Larson L."/>
            <person name="Lui A."/>
            <person name="MacDonald P.J.P."/>
            <person name="Montmayeur A."/>
            <person name="Murphy C."/>
            <person name="Neiman D."/>
            <person name="Pearson M."/>
            <person name="Priest M."/>
            <person name="Roberts A."/>
            <person name="Saif S."/>
            <person name="Shea T."/>
            <person name="Shenoy N."/>
            <person name="Sisk P."/>
            <person name="Stolte C."/>
            <person name="Sykes S."/>
            <person name="Wortman J."/>
            <person name="Nusbaum C."/>
            <person name="Birren B."/>
        </authorList>
    </citation>
    <scope>NUCLEOTIDE SEQUENCE [LARGE SCALE GENOMIC DNA]</scope>
    <source>
        <strain evidence="1 2">1_3_50AFAA</strain>
    </source>
</reference>
<protein>
    <recommendedName>
        <fullName evidence="3">N-acetyltransferase domain-containing protein</fullName>
    </recommendedName>
</protein>
<dbReference type="AlphaFoldDB" id="A0A096CNL1"/>
<dbReference type="Proteomes" id="UP000029585">
    <property type="component" value="Unassembled WGS sequence"/>
</dbReference>
<dbReference type="InterPro" id="IPR016181">
    <property type="entry name" value="Acyl_CoA_acyltransferase"/>
</dbReference>
<dbReference type="RefSeq" id="WP_242848581.1">
    <property type="nucleotide sequence ID" value="NZ_KN174162.1"/>
</dbReference>